<evidence type="ECO:0000256" key="12">
    <source>
        <dbReference type="RuleBase" id="RU367103"/>
    </source>
</evidence>
<evidence type="ECO:0000256" key="6">
    <source>
        <dbReference type="ARBA" id="ARBA00022723"/>
    </source>
</evidence>
<evidence type="ECO:0000256" key="3">
    <source>
        <dbReference type="ARBA" id="ARBA00022679"/>
    </source>
</evidence>
<evidence type="ECO:0000256" key="11">
    <source>
        <dbReference type="ARBA" id="ARBA00049393"/>
    </source>
</evidence>
<dbReference type="GO" id="GO:0106050">
    <property type="term" value="F:tRNA 2'-O-methyltransferase activity"/>
    <property type="evidence" value="ECO:0007669"/>
    <property type="project" value="UniProtKB-UniRule"/>
</dbReference>
<comment type="catalytic activity">
    <reaction evidence="11 12">
        <text>adenosine(4) in tRNA(His) + S-adenosyl-L-methionine = 2'-O-methyladenosine(4) in tRNA(His) + S-adenosyl-L-homocysteine + H(+)</text>
        <dbReference type="Rhea" id="RHEA:43196"/>
        <dbReference type="Rhea" id="RHEA-COMP:10401"/>
        <dbReference type="Rhea" id="RHEA-COMP:10402"/>
        <dbReference type="ChEBI" id="CHEBI:15378"/>
        <dbReference type="ChEBI" id="CHEBI:57856"/>
        <dbReference type="ChEBI" id="CHEBI:59789"/>
        <dbReference type="ChEBI" id="CHEBI:74411"/>
        <dbReference type="ChEBI" id="CHEBI:74477"/>
        <dbReference type="EC" id="2.1.1.225"/>
    </reaction>
</comment>
<dbReference type="Pfam" id="PF11722">
    <property type="entry name" value="zf-TRM13_CCCH"/>
    <property type="match status" value="1"/>
</dbReference>
<evidence type="ECO:0000256" key="2">
    <source>
        <dbReference type="ARBA" id="ARBA00022603"/>
    </source>
</evidence>
<dbReference type="Pfam" id="PF05206">
    <property type="entry name" value="TRM13"/>
    <property type="match status" value="1"/>
</dbReference>
<dbReference type="PANTHER" id="PTHR12998:SF0">
    <property type="entry name" value="TRNA:M(4)X MODIFICATION ENZYME TRM13 HOMOLOG"/>
    <property type="match status" value="1"/>
</dbReference>
<reference evidence="14" key="1">
    <citation type="submission" date="2018-02" db="EMBL/GenBank/DDBJ databases">
        <title>Rhizophora mucronata_Transcriptome.</title>
        <authorList>
            <person name="Meera S.P."/>
            <person name="Sreeshan A."/>
            <person name="Augustine A."/>
        </authorList>
    </citation>
    <scope>NUCLEOTIDE SEQUENCE</scope>
    <source>
        <tissue evidence="14">Leaf</tissue>
    </source>
</reference>
<dbReference type="EC" id="2.1.1.225" evidence="12"/>
<dbReference type="InterPro" id="IPR007871">
    <property type="entry name" value="Methyltransferase_TRM13"/>
</dbReference>
<name>A0A2P2J6H6_RHIMU</name>
<keyword evidence="8 12" id="KW-0862">Zinc</keyword>
<evidence type="ECO:0000313" key="14">
    <source>
        <dbReference type="EMBL" id="MBW89071.1"/>
    </source>
</evidence>
<dbReference type="AlphaFoldDB" id="A0A2P2J6H6"/>
<keyword evidence="4 12" id="KW-0949">S-adenosyl-L-methionine</keyword>
<organism evidence="14">
    <name type="scientific">Rhizophora mucronata</name>
    <name type="common">Asiatic mangrove</name>
    <dbReference type="NCBI Taxonomy" id="61149"/>
    <lineage>
        <taxon>Eukaryota</taxon>
        <taxon>Viridiplantae</taxon>
        <taxon>Streptophyta</taxon>
        <taxon>Embryophyta</taxon>
        <taxon>Tracheophyta</taxon>
        <taxon>Spermatophyta</taxon>
        <taxon>Magnoliopsida</taxon>
        <taxon>eudicotyledons</taxon>
        <taxon>Gunneridae</taxon>
        <taxon>Pentapetalae</taxon>
        <taxon>rosids</taxon>
        <taxon>fabids</taxon>
        <taxon>Malpighiales</taxon>
        <taxon>Rhizophoraceae</taxon>
        <taxon>Rhizophora</taxon>
    </lineage>
</organism>
<dbReference type="PANTHER" id="PTHR12998">
    <property type="entry name" value="TRNA:M(4)X MODIFICATION ENZYME TRM13 HOMOLOG"/>
    <property type="match status" value="1"/>
</dbReference>
<protein>
    <recommendedName>
        <fullName evidence="12">tRNA:m(4)X modification enzyme TRM13</fullName>
        <ecNumber evidence="12">2.1.1.225</ecNumber>
    </recommendedName>
</protein>
<keyword evidence="2 12" id="KW-0489">Methyltransferase</keyword>
<evidence type="ECO:0000256" key="1">
    <source>
        <dbReference type="ARBA" id="ARBA00005265"/>
    </source>
</evidence>
<dbReference type="GO" id="GO:0030488">
    <property type="term" value="P:tRNA methylation"/>
    <property type="evidence" value="ECO:0007669"/>
    <property type="project" value="InterPro"/>
</dbReference>
<dbReference type="InterPro" id="IPR039044">
    <property type="entry name" value="Trm13"/>
</dbReference>
<dbReference type="InterPro" id="IPR029063">
    <property type="entry name" value="SAM-dependent_MTases_sf"/>
</dbReference>
<dbReference type="GO" id="GO:0008270">
    <property type="term" value="F:zinc ion binding"/>
    <property type="evidence" value="ECO:0007669"/>
    <property type="project" value="UniProtKB-KW"/>
</dbReference>
<keyword evidence="3 12" id="KW-0808">Transferase</keyword>
<dbReference type="EMBL" id="GGEC01008588">
    <property type="protein sequence ID" value="MBW89071.1"/>
    <property type="molecule type" value="Transcribed_RNA"/>
</dbReference>
<accession>A0A2P2J6H6</accession>
<dbReference type="PROSITE" id="PS51800">
    <property type="entry name" value="ZF_CHHC_U11_48K"/>
    <property type="match status" value="1"/>
</dbReference>
<comment type="catalytic activity">
    <reaction evidence="9 12">
        <text>cytidine(4) in tRNA(Pro) + S-adenosyl-L-methionine = 2'-O-methylcytidine(4) in tRNA(Pro) + S-adenosyl-L-homocysteine + H(+)</text>
        <dbReference type="Rhea" id="RHEA:32767"/>
        <dbReference type="Rhea" id="RHEA-COMP:10397"/>
        <dbReference type="Rhea" id="RHEA-COMP:10398"/>
        <dbReference type="ChEBI" id="CHEBI:15378"/>
        <dbReference type="ChEBI" id="CHEBI:57856"/>
        <dbReference type="ChEBI" id="CHEBI:59789"/>
        <dbReference type="ChEBI" id="CHEBI:74495"/>
        <dbReference type="ChEBI" id="CHEBI:82748"/>
        <dbReference type="EC" id="2.1.1.225"/>
    </reaction>
</comment>
<comment type="function">
    <text evidence="12">tRNA methylase which 2'-O-methylates cytidine(4) in tRNA(Pro) and tRNA(Gly)(GCC), and adenosine(4) in tRNA(His).</text>
</comment>
<dbReference type="Pfam" id="PF05253">
    <property type="entry name" value="zf-U11-48K"/>
    <property type="match status" value="1"/>
</dbReference>
<dbReference type="SUPFAM" id="SSF53335">
    <property type="entry name" value="S-adenosyl-L-methionine-dependent methyltransferases"/>
    <property type="match status" value="1"/>
</dbReference>
<comment type="similarity">
    <text evidence="1 12">Belongs to the methyltransferase TRM13 family.</text>
</comment>
<dbReference type="EMBL" id="GGEC01008586">
    <property type="protein sequence ID" value="MBW89069.1"/>
    <property type="molecule type" value="Transcribed_RNA"/>
</dbReference>
<proteinExistence type="inferred from homology"/>
<comment type="catalytic activity">
    <reaction evidence="10 12">
        <text>cytidine(4) in tRNA(Gly)(GCC) + S-adenosyl-L-methionine = 2'-O-methylcytidine(4) in tRNA(Gly)(GCC) + S-adenosyl-L-homocysteine + H(+)</text>
        <dbReference type="Rhea" id="RHEA:43192"/>
        <dbReference type="Rhea" id="RHEA-COMP:10399"/>
        <dbReference type="Rhea" id="RHEA-COMP:10400"/>
        <dbReference type="ChEBI" id="CHEBI:15378"/>
        <dbReference type="ChEBI" id="CHEBI:57856"/>
        <dbReference type="ChEBI" id="CHEBI:59789"/>
        <dbReference type="ChEBI" id="CHEBI:74495"/>
        <dbReference type="ChEBI" id="CHEBI:82748"/>
        <dbReference type="EC" id="2.1.1.225"/>
    </reaction>
</comment>
<evidence type="ECO:0000256" key="9">
    <source>
        <dbReference type="ARBA" id="ARBA00048165"/>
    </source>
</evidence>
<evidence type="ECO:0000256" key="10">
    <source>
        <dbReference type="ARBA" id="ARBA00048635"/>
    </source>
</evidence>
<evidence type="ECO:0000256" key="8">
    <source>
        <dbReference type="ARBA" id="ARBA00022833"/>
    </source>
</evidence>
<evidence type="ECO:0000259" key="13">
    <source>
        <dbReference type="PROSITE" id="PS51800"/>
    </source>
</evidence>
<evidence type="ECO:0000256" key="5">
    <source>
        <dbReference type="ARBA" id="ARBA00022694"/>
    </source>
</evidence>
<dbReference type="InterPro" id="IPR022776">
    <property type="entry name" value="TRM13/UPF0224_CHHC_Znf_dom"/>
</dbReference>
<keyword evidence="7 12" id="KW-0863">Zinc-finger</keyword>
<dbReference type="InterPro" id="IPR021721">
    <property type="entry name" value="Znf_CCCH-type_TRM13"/>
</dbReference>
<sequence>MADKRCKFWLPKKNRFCANAPLDDSQFCGNHKQRSDGQQWVPCPIDQSHSVLRENLEAHVRRCPLLKQTEFLSLQPFYQKGINSGEEEDDGTKNITSEMKRSAVYEMSVHAFYRLIEKIESVYASICDDLRDSHKIPEACDMWIKREVDSKLPFQEKHVVQQASILGNLEEFGLLKSSVGRNHEVLNGDDNSCVPAVVEFGAGRGYLTQMLADCYGVQRVFMVERKSYKLKLRI</sequence>
<evidence type="ECO:0000256" key="7">
    <source>
        <dbReference type="ARBA" id="ARBA00022771"/>
    </source>
</evidence>
<feature type="domain" description="CHHC U11-48K-type" evidence="13">
    <location>
        <begin position="40"/>
        <end position="67"/>
    </location>
</feature>
<keyword evidence="5 12" id="KW-0819">tRNA processing</keyword>
<keyword evidence="6 12" id="KW-0479">Metal-binding</keyword>
<evidence type="ECO:0000256" key="4">
    <source>
        <dbReference type="ARBA" id="ARBA00022691"/>
    </source>
</evidence>